<gene>
    <name evidence="2" type="ORF">METZ01_LOCUS424121</name>
</gene>
<evidence type="ECO:0000313" key="2">
    <source>
        <dbReference type="EMBL" id="SVD71267.1"/>
    </source>
</evidence>
<organism evidence="2">
    <name type="scientific">marine metagenome</name>
    <dbReference type="NCBI Taxonomy" id="408172"/>
    <lineage>
        <taxon>unclassified sequences</taxon>
        <taxon>metagenomes</taxon>
        <taxon>ecological metagenomes</taxon>
    </lineage>
</organism>
<proteinExistence type="predicted"/>
<dbReference type="AlphaFoldDB" id="A0A382XJE0"/>
<accession>A0A382XJE0</accession>
<feature type="compositionally biased region" description="Basic and acidic residues" evidence="1">
    <location>
        <begin position="56"/>
        <end position="66"/>
    </location>
</feature>
<feature type="region of interest" description="Disordered" evidence="1">
    <location>
        <begin position="47"/>
        <end position="75"/>
    </location>
</feature>
<evidence type="ECO:0000256" key="1">
    <source>
        <dbReference type="SAM" id="MobiDB-lite"/>
    </source>
</evidence>
<protein>
    <submittedName>
        <fullName evidence="2">Uncharacterized protein</fullName>
    </submittedName>
</protein>
<reference evidence="2" key="1">
    <citation type="submission" date="2018-05" db="EMBL/GenBank/DDBJ databases">
        <authorList>
            <person name="Lanie J.A."/>
            <person name="Ng W.-L."/>
            <person name="Kazmierczak K.M."/>
            <person name="Andrzejewski T.M."/>
            <person name="Davidsen T.M."/>
            <person name="Wayne K.J."/>
            <person name="Tettelin H."/>
            <person name="Glass J.I."/>
            <person name="Rusch D."/>
            <person name="Podicherti R."/>
            <person name="Tsui H.-C.T."/>
            <person name="Winkler M.E."/>
        </authorList>
    </citation>
    <scope>NUCLEOTIDE SEQUENCE</scope>
</reference>
<sequence>MIQTQNLNRTEIEELASKATAPCGSSGQEAGSLVKLVASVDAIENQPGARIPGSPRWDHQTHHETNGGDVDQTLIDKVQALAT</sequence>
<name>A0A382XJE0_9ZZZZ</name>
<dbReference type="EMBL" id="UINC01168298">
    <property type="protein sequence ID" value="SVD71267.1"/>
    <property type="molecule type" value="Genomic_DNA"/>
</dbReference>